<evidence type="ECO:0000256" key="4">
    <source>
        <dbReference type="ARBA" id="ARBA00022989"/>
    </source>
</evidence>
<dbReference type="OrthoDB" id="6079986at2"/>
<organism evidence="7 8">
    <name type="scientific">Microvenator marinus</name>
    <dbReference type="NCBI Taxonomy" id="2600177"/>
    <lineage>
        <taxon>Bacteria</taxon>
        <taxon>Deltaproteobacteria</taxon>
        <taxon>Bradymonadales</taxon>
        <taxon>Microvenatoraceae</taxon>
        <taxon>Microvenator</taxon>
    </lineage>
</organism>
<evidence type="ECO:0000313" key="8">
    <source>
        <dbReference type="Proteomes" id="UP000321595"/>
    </source>
</evidence>
<dbReference type="Proteomes" id="UP000321595">
    <property type="component" value="Chromosome"/>
</dbReference>
<proteinExistence type="inferred from homology"/>
<dbReference type="RefSeq" id="WP_146958157.1">
    <property type="nucleotide sequence ID" value="NZ_CP042467.1"/>
</dbReference>
<dbReference type="PROSITE" id="PS50895">
    <property type="entry name" value="SURF1"/>
    <property type="match status" value="1"/>
</dbReference>
<evidence type="ECO:0000256" key="2">
    <source>
        <dbReference type="ARBA" id="ARBA00007165"/>
    </source>
</evidence>
<protein>
    <recommendedName>
        <fullName evidence="6">SURF1-like protein</fullName>
    </recommendedName>
</protein>
<keyword evidence="5 6" id="KW-0472">Membrane</keyword>
<dbReference type="InterPro" id="IPR045214">
    <property type="entry name" value="Surf1/Surf4"/>
</dbReference>
<comment type="caution">
    <text evidence="6">Lacks conserved residue(s) required for the propagation of feature annotation.</text>
</comment>
<dbReference type="EMBL" id="CP042467">
    <property type="protein sequence ID" value="QED26591.1"/>
    <property type="molecule type" value="Genomic_DNA"/>
</dbReference>
<dbReference type="InterPro" id="IPR002994">
    <property type="entry name" value="Surf1/Shy1"/>
</dbReference>
<accession>A0A5B8XN26</accession>
<evidence type="ECO:0000313" key="7">
    <source>
        <dbReference type="EMBL" id="QED26591.1"/>
    </source>
</evidence>
<keyword evidence="6" id="KW-1003">Cell membrane</keyword>
<comment type="subcellular location">
    <subcellularLocation>
        <location evidence="6">Cell membrane</location>
        <topology evidence="6">Multi-pass membrane protein</topology>
    </subcellularLocation>
    <subcellularLocation>
        <location evidence="1">Membrane</location>
    </subcellularLocation>
</comment>
<gene>
    <name evidence="7" type="ORF">FRD01_04895</name>
</gene>
<dbReference type="CDD" id="cd06662">
    <property type="entry name" value="SURF1"/>
    <property type="match status" value="1"/>
</dbReference>
<sequence length="244" mass="27745">MPKFKPKLVPTLATLVGFGLLIALGTWQAQRYSWKLDIEERRDQNMVSAPIEVSSLKEIKDLDYRKVHAKGKLLTEYSVFFKFRMIDGKSGYWVASPMVFDDGAILVQRGWSPIEQKPENLDLKEADSVEGLVYALDRVIADADTRDAVKELDKDTLQGWNTLDLDAVYERLPFERPQRPALLVLDKNVDADLVASLEHITQPYMTSEKHLGYSITWYTLSVGLLMLWLASCFGKIGGHAPRKR</sequence>
<evidence type="ECO:0000256" key="1">
    <source>
        <dbReference type="ARBA" id="ARBA00004370"/>
    </source>
</evidence>
<dbReference type="KEGG" id="bbae:FRD01_04895"/>
<keyword evidence="3 6" id="KW-0812">Transmembrane</keyword>
<dbReference type="GO" id="GO:0005886">
    <property type="term" value="C:plasma membrane"/>
    <property type="evidence" value="ECO:0007669"/>
    <property type="project" value="UniProtKB-SubCell"/>
</dbReference>
<name>A0A5B8XN26_9DELT</name>
<dbReference type="PANTHER" id="PTHR23427:SF2">
    <property type="entry name" value="SURFEIT LOCUS PROTEIN 1"/>
    <property type="match status" value="1"/>
</dbReference>
<dbReference type="Pfam" id="PF02104">
    <property type="entry name" value="SURF1"/>
    <property type="match status" value="1"/>
</dbReference>
<dbReference type="AlphaFoldDB" id="A0A5B8XN26"/>
<comment type="similarity">
    <text evidence="2 6">Belongs to the SURF1 family.</text>
</comment>
<keyword evidence="8" id="KW-1185">Reference proteome</keyword>
<evidence type="ECO:0000256" key="3">
    <source>
        <dbReference type="ARBA" id="ARBA00022692"/>
    </source>
</evidence>
<dbReference type="PANTHER" id="PTHR23427">
    <property type="entry name" value="SURFEIT LOCUS PROTEIN"/>
    <property type="match status" value="1"/>
</dbReference>
<evidence type="ECO:0000256" key="6">
    <source>
        <dbReference type="RuleBase" id="RU363076"/>
    </source>
</evidence>
<evidence type="ECO:0000256" key="5">
    <source>
        <dbReference type="ARBA" id="ARBA00023136"/>
    </source>
</evidence>
<keyword evidence="4 6" id="KW-1133">Transmembrane helix</keyword>
<feature type="transmembrane region" description="Helical" evidence="6">
    <location>
        <begin position="215"/>
        <end position="234"/>
    </location>
</feature>
<reference evidence="7 8" key="1">
    <citation type="submission" date="2019-08" db="EMBL/GenBank/DDBJ databases">
        <authorList>
            <person name="Liang Q."/>
        </authorList>
    </citation>
    <scope>NUCLEOTIDE SEQUENCE [LARGE SCALE GENOMIC DNA]</scope>
    <source>
        <strain evidence="7 8">V1718</strain>
    </source>
</reference>